<dbReference type="InterPro" id="IPR003960">
    <property type="entry name" value="ATPase_AAA_CS"/>
</dbReference>
<name>A0A328ASG2_9CAUL</name>
<dbReference type="Gene3D" id="3.40.50.300">
    <property type="entry name" value="P-loop containing nucleotide triphosphate hydrolases"/>
    <property type="match status" value="1"/>
</dbReference>
<accession>A0A328ASG2</accession>
<evidence type="ECO:0000259" key="5">
    <source>
        <dbReference type="SMART" id="SM00382"/>
    </source>
</evidence>
<dbReference type="PANTHER" id="PTHR23073">
    <property type="entry name" value="26S PROTEASOME REGULATORY SUBUNIT"/>
    <property type="match status" value="1"/>
</dbReference>
<gene>
    <name evidence="6" type="ORF">DJ018_04725</name>
</gene>
<protein>
    <submittedName>
        <fullName evidence="6">ATPase</fullName>
    </submittedName>
</protein>
<dbReference type="InterPro" id="IPR003593">
    <property type="entry name" value="AAA+_ATPase"/>
</dbReference>
<evidence type="ECO:0000256" key="1">
    <source>
        <dbReference type="ARBA" id="ARBA00006914"/>
    </source>
</evidence>
<dbReference type="SUPFAM" id="SSF52540">
    <property type="entry name" value="P-loop containing nucleoside triphosphate hydrolases"/>
    <property type="match status" value="1"/>
</dbReference>
<dbReference type="GO" id="GO:0016887">
    <property type="term" value="F:ATP hydrolysis activity"/>
    <property type="evidence" value="ECO:0007669"/>
    <property type="project" value="InterPro"/>
</dbReference>
<dbReference type="Proteomes" id="UP000249725">
    <property type="component" value="Unassembled WGS sequence"/>
</dbReference>
<dbReference type="OrthoDB" id="7438987at2"/>
<organism evidence="6 7">
    <name type="scientific">Phenylobacterium deserti</name>
    <dbReference type="NCBI Taxonomy" id="1914756"/>
    <lineage>
        <taxon>Bacteria</taxon>
        <taxon>Pseudomonadati</taxon>
        <taxon>Pseudomonadota</taxon>
        <taxon>Alphaproteobacteria</taxon>
        <taxon>Caulobacterales</taxon>
        <taxon>Caulobacteraceae</taxon>
        <taxon>Phenylobacterium</taxon>
    </lineage>
</organism>
<evidence type="ECO:0000256" key="4">
    <source>
        <dbReference type="RuleBase" id="RU003651"/>
    </source>
</evidence>
<comment type="caution">
    <text evidence="6">The sequence shown here is derived from an EMBL/GenBank/DDBJ whole genome shotgun (WGS) entry which is preliminary data.</text>
</comment>
<dbReference type="InterPro" id="IPR003959">
    <property type="entry name" value="ATPase_AAA_core"/>
</dbReference>
<keyword evidence="7" id="KW-1185">Reference proteome</keyword>
<comment type="similarity">
    <text evidence="1 4">Belongs to the AAA ATPase family.</text>
</comment>
<dbReference type="AlphaFoldDB" id="A0A328ASG2"/>
<dbReference type="SMART" id="SM00382">
    <property type="entry name" value="AAA"/>
    <property type="match status" value="1"/>
</dbReference>
<evidence type="ECO:0000256" key="3">
    <source>
        <dbReference type="ARBA" id="ARBA00022840"/>
    </source>
</evidence>
<sequence length="378" mass="41644">MSIKPEVLIEMTDAALEADYTRVRRAANLIARQLAADGDESSAVQIRGLLRKRGVPLRASGHMESLPVDQKSRLPLVEEQAPPSTPMFLNADAGKLVSDFLWDVAHVDRLEREGISTRLSMLMSGAPGTGKTSLAGHIAQQLNRPLYVVRLDSVVSSLLGDTAKNVRAMFDFFNHREGVLFLDEMDAIAKLRDDRQELGELKRVVNTVIQGLDAVDGRTVVIGATNHPQLLDPAIWRRFPYKLDIGLPDREVRSEMWNYYLSKGSSGELATLLSSISDGLSGADIQTIAYAARRHAALSDNRRIDEAAVVEAILRSSFGAPSLPSREGVSQERRRDIAIKLAALGFNAPKIGSLLGVSRQWALKMTRENDDLRRDLNT</sequence>
<dbReference type="GO" id="GO:0005524">
    <property type="term" value="F:ATP binding"/>
    <property type="evidence" value="ECO:0007669"/>
    <property type="project" value="UniProtKB-KW"/>
</dbReference>
<dbReference type="CDD" id="cd19481">
    <property type="entry name" value="RecA-like_protease"/>
    <property type="match status" value="1"/>
</dbReference>
<dbReference type="InterPro" id="IPR050221">
    <property type="entry name" value="26S_Proteasome_ATPase"/>
</dbReference>
<dbReference type="Pfam" id="PF00004">
    <property type="entry name" value="AAA"/>
    <property type="match status" value="1"/>
</dbReference>
<keyword evidence="3 4" id="KW-0067">ATP-binding</keyword>
<proteinExistence type="inferred from homology"/>
<feature type="domain" description="AAA+ ATPase" evidence="5">
    <location>
        <begin position="117"/>
        <end position="249"/>
    </location>
</feature>
<keyword evidence="2 4" id="KW-0547">Nucleotide-binding</keyword>
<evidence type="ECO:0000256" key="2">
    <source>
        <dbReference type="ARBA" id="ARBA00022741"/>
    </source>
</evidence>
<evidence type="ECO:0000313" key="6">
    <source>
        <dbReference type="EMBL" id="RAK57255.1"/>
    </source>
</evidence>
<dbReference type="EMBL" id="QFYR01000001">
    <property type="protein sequence ID" value="RAK57255.1"/>
    <property type="molecule type" value="Genomic_DNA"/>
</dbReference>
<reference evidence="7" key="1">
    <citation type="submission" date="2018-05" db="EMBL/GenBank/DDBJ databases">
        <authorList>
            <person name="Li X."/>
        </authorList>
    </citation>
    <scope>NUCLEOTIDE SEQUENCE [LARGE SCALE GENOMIC DNA]</scope>
    <source>
        <strain evidence="7">YIM 73061</strain>
    </source>
</reference>
<dbReference type="PROSITE" id="PS00674">
    <property type="entry name" value="AAA"/>
    <property type="match status" value="1"/>
</dbReference>
<dbReference type="InterPro" id="IPR027417">
    <property type="entry name" value="P-loop_NTPase"/>
</dbReference>
<evidence type="ECO:0000313" key="7">
    <source>
        <dbReference type="Proteomes" id="UP000249725"/>
    </source>
</evidence>
<dbReference type="RefSeq" id="WP_111513707.1">
    <property type="nucleotide sequence ID" value="NZ_QFYR01000001.1"/>
</dbReference>